<dbReference type="Gene3D" id="3.40.50.10050">
    <property type="entry name" value="Translation initiation factor IF- 2, domain 3"/>
    <property type="match status" value="1"/>
</dbReference>
<dbReference type="CDD" id="cd03702">
    <property type="entry name" value="IF2_mtIF2_II"/>
    <property type="match status" value="1"/>
</dbReference>
<dbReference type="InterPro" id="IPR005225">
    <property type="entry name" value="Small_GTP-bd"/>
</dbReference>
<dbReference type="SUPFAM" id="SSF52540">
    <property type="entry name" value="P-loop containing nucleoside triphosphate hydrolases"/>
    <property type="match status" value="1"/>
</dbReference>
<dbReference type="GO" id="GO:0005829">
    <property type="term" value="C:cytosol"/>
    <property type="evidence" value="ECO:0007669"/>
    <property type="project" value="TreeGrafter"/>
</dbReference>
<evidence type="ECO:0000256" key="4">
    <source>
        <dbReference type="ARBA" id="ARBA00022741"/>
    </source>
</evidence>
<dbReference type="PANTHER" id="PTHR43381">
    <property type="entry name" value="TRANSLATION INITIATION FACTOR IF-2-RELATED"/>
    <property type="match status" value="1"/>
</dbReference>
<feature type="binding site" evidence="8">
    <location>
        <begin position="544"/>
        <end position="548"/>
    </location>
    <ligand>
        <name>GTP</name>
        <dbReference type="ChEBI" id="CHEBI:37565"/>
    </ligand>
</feature>
<feature type="binding site" evidence="8">
    <location>
        <begin position="498"/>
        <end position="505"/>
    </location>
    <ligand>
        <name>GTP</name>
        <dbReference type="ChEBI" id="CHEBI:37565"/>
    </ligand>
</feature>
<sequence length="991" mass="107648">MKIRIFALAKELGLDSKDLIQHCNDAGLNVKSSALASISPDERDLVLNYLKSLESGSAPVATEAVAAAPVRERGATREIREIKGGPAAKQVQRRAPRKEKAKEGEPDLTTVDEVAEESSVEKQPVETAEVDVKSNDVTQVESPEERSASSAESDVLPTSAEDESATEVSSSEEQAVAAEEASPSENLSKDSEQSVPSQQVLEPPVESKAETTEAPSAQESESKPQEAASAETAEGDSSSDAPVSQDSPISRDDYIDPTGGRSSGGAIREMRPQGSMRHRQPRKDKKRGPSLPALASTPNYKPPVAKKAEEGPVQKPDLALTGDVLKKNKLADILKKNRDDSRRKSEEEDDSKKGRSGSRTMNLEEARKSRRSKRQRRTGEDDENVIVKTVKRHRKSGPIERKSEATVTSPMTVRSLAEAMGRPARDLITIMFKHGEMVTINDALDDEMALEIAMELGVDLTIEPEEDFEDAITEILERSDADFGIDLVARPPIVTVLGHVDHGKTTLVDRIRSSNVVDGEAGGITQHIAAYQVGHNGQKVTFVDTPGHAAFGEMRARGANVTDMVVLVVAADDGVMPQTVECISHAKAAGVPIVVAMNKCDLPDINEQRILTELSQHGILPSEWGGDVEVVRVSALQGTGIDDLLETLLLTAELQEFRTVDSIPADGVCLEGFMDEGRGPLAWALVRRGTLRIGDNICCGTSFGRVRAMYDDAGREIQEAGPSTPVKIAGLDQVPSAGSRFLVMDDIEQAREVAELREARGRSAVLAQRGGPVSLEDFFKHRDGMIQDLPLIIKADTPGSIEAIRSELGKFTHDEVKLKILHEGVGGVNESDVYLAASSGAIVIAFHVIAEDRAEALAAQEGIQIRRYKIIYNVTDDIRQAMEGLLKPERVEVPTGRALVLRTFSISKVGTVAGCRVLNGTIDRSNRVHVIRDQTILNNYSIASLKREKDDAKEVREGFECGIRLDGFNDVKEGDLLEAYRIEERKRSLDE</sequence>
<feature type="compositionally biased region" description="Basic and acidic residues" evidence="10">
    <location>
        <begin position="119"/>
        <end position="134"/>
    </location>
</feature>
<dbReference type="InterPro" id="IPR015760">
    <property type="entry name" value="TIF_IF2"/>
</dbReference>
<evidence type="ECO:0000259" key="11">
    <source>
        <dbReference type="PROSITE" id="PS51722"/>
    </source>
</evidence>
<dbReference type="InterPro" id="IPR009000">
    <property type="entry name" value="Transl_B-barrel_sf"/>
</dbReference>
<dbReference type="Pfam" id="PF22042">
    <property type="entry name" value="EF-G_D2"/>
    <property type="match status" value="1"/>
</dbReference>
<dbReference type="InterPro" id="IPR036925">
    <property type="entry name" value="TIF_IF2_dom3_sf"/>
</dbReference>
<evidence type="ECO:0000256" key="8">
    <source>
        <dbReference type="HAMAP-Rule" id="MF_00100"/>
    </source>
</evidence>
<gene>
    <name evidence="8 12" type="primary">infB</name>
    <name evidence="12" type="ORF">KOR42_19830</name>
</gene>
<evidence type="ECO:0000256" key="9">
    <source>
        <dbReference type="RuleBase" id="RU000644"/>
    </source>
</evidence>
<dbReference type="Pfam" id="PF11987">
    <property type="entry name" value="IF-2"/>
    <property type="match status" value="1"/>
</dbReference>
<dbReference type="HAMAP" id="MF_00100_B">
    <property type="entry name" value="IF_2_B"/>
    <property type="match status" value="1"/>
</dbReference>
<keyword evidence="4 8" id="KW-0547">Nucleotide-binding</keyword>
<evidence type="ECO:0000256" key="1">
    <source>
        <dbReference type="ARBA" id="ARBA00007733"/>
    </source>
</evidence>
<accession>A0A5C5X8C5</accession>
<dbReference type="Gene3D" id="1.10.10.2480">
    <property type="match status" value="1"/>
</dbReference>
<name>A0A5C5X8C5_9PLAN</name>
<evidence type="ECO:0000313" key="12">
    <source>
        <dbReference type="EMBL" id="TWT58601.1"/>
    </source>
</evidence>
<dbReference type="InterPro" id="IPR006847">
    <property type="entry name" value="IF2_N"/>
</dbReference>
<comment type="function">
    <text evidence="7 8 9">One of the essential components for the initiation of protein synthesis. Protects formylmethionyl-tRNA from spontaneous hydrolysis and promotes its binding to the 30S ribosomal subunits. Also involved in the hydrolysis of GTP during the formation of the 70S ribosomal complex.</text>
</comment>
<evidence type="ECO:0000256" key="7">
    <source>
        <dbReference type="ARBA" id="ARBA00025162"/>
    </source>
</evidence>
<evidence type="ECO:0000256" key="3">
    <source>
        <dbReference type="ARBA" id="ARBA00022540"/>
    </source>
</evidence>
<evidence type="ECO:0000256" key="2">
    <source>
        <dbReference type="ARBA" id="ARBA00020675"/>
    </source>
</evidence>
<comment type="caution">
    <text evidence="12">The sequence shown here is derived from an EMBL/GenBank/DDBJ whole genome shotgun (WGS) entry which is preliminary data.</text>
</comment>
<dbReference type="InterPro" id="IPR023115">
    <property type="entry name" value="TIF_IF2_dom3"/>
</dbReference>
<dbReference type="NCBIfam" id="TIGR00231">
    <property type="entry name" value="small_GTP"/>
    <property type="match status" value="1"/>
</dbReference>
<dbReference type="SUPFAM" id="SSF50447">
    <property type="entry name" value="Translation proteins"/>
    <property type="match status" value="2"/>
</dbReference>
<dbReference type="RefSeq" id="WP_146509105.1">
    <property type="nucleotide sequence ID" value="NZ_SIHI01000001.1"/>
</dbReference>
<keyword evidence="13" id="KW-1185">Reference proteome</keyword>
<feature type="compositionally biased region" description="Basic and acidic residues" evidence="10">
    <location>
        <begin position="324"/>
        <end position="353"/>
    </location>
</feature>
<dbReference type="Gene3D" id="2.40.30.10">
    <property type="entry name" value="Translation factors"/>
    <property type="match status" value="2"/>
</dbReference>
<keyword evidence="5 8" id="KW-0648">Protein biosynthesis</keyword>
<evidence type="ECO:0000256" key="10">
    <source>
        <dbReference type="SAM" id="MobiDB-lite"/>
    </source>
</evidence>
<dbReference type="InterPro" id="IPR000795">
    <property type="entry name" value="T_Tr_GTP-bd_dom"/>
</dbReference>
<dbReference type="GO" id="GO:0003743">
    <property type="term" value="F:translation initiation factor activity"/>
    <property type="evidence" value="ECO:0007669"/>
    <property type="project" value="UniProtKB-UniRule"/>
</dbReference>
<dbReference type="InterPro" id="IPR053905">
    <property type="entry name" value="EF-G-like_DII"/>
</dbReference>
<evidence type="ECO:0000313" key="13">
    <source>
        <dbReference type="Proteomes" id="UP000317243"/>
    </source>
</evidence>
<keyword evidence="8" id="KW-0963">Cytoplasm</keyword>
<dbReference type="Pfam" id="PF04760">
    <property type="entry name" value="IF2_N"/>
    <property type="match status" value="2"/>
</dbReference>
<dbReference type="InterPro" id="IPR027417">
    <property type="entry name" value="P-loop_NTPase"/>
</dbReference>
<dbReference type="Gene3D" id="3.40.50.300">
    <property type="entry name" value="P-loop containing nucleotide triphosphate hydrolases"/>
    <property type="match status" value="1"/>
</dbReference>
<feature type="compositionally biased region" description="Polar residues" evidence="10">
    <location>
        <begin position="235"/>
        <end position="248"/>
    </location>
</feature>
<proteinExistence type="inferred from homology"/>
<dbReference type="EMBL" id="SIHI01000001">
    <property type="protein sequence ID" value="TWT58601.1"/>
    <property type="molecule type" value="Genomic_DNA"/>
</dbReference>
<feature type="compositionally biased region" description="Basic and acidic residues" evidence="10">
    <location>
        <begin position="70"/>
        <end position="83"/>
    </location>
</feature>
<dbReference type="GO" id="GO:0005525">
    <property type="term" value="F:GTP binding"/>
    <property type="evidence" value="ECO:0007669"/>
    <property type="project" value="UniProtKB-KW"/>
</dbReference>
<keyword evidence="3 8" id="KW-0396">Initiation factor</keyword>
<organism evidence="12 13">
    <name type="scientific">Thalassoglobus neptunius</name>
    <dbReference type="NCBI Taxonomy" id="1938619"/>
    <lineage>
        <taxon>Bacteria</taxon>
        <taxon>Pseudomonadati</taxon>
        <taxon>Planctomycetota</taxon>
        <taxon>Planctomycetia</taxon>
        <taxon>Planctomycetales</taxon>
        <taxon>Planctomycetaceae</taxon>
        <taxon>Thalassoglobus</taxon>
    </lineage>
</organism>
<dbReference type="FunFam" id="3.40.50.10050:FF:000001">
    <property type="entry name" value="Translation initiation factor IF-2"/>
    <property type="match status" value="1"/>
</dbReference>
<dbReference type="PANTHER" id="PTHR43381:SF5">
    <property type="entry name" value="TR-TYPE G DOMAIN-CONTAINING PROTEIN"/>
    <property type="match status" value="1"/>
</dbReference>
<evidence type="ECO:0000256" key="6">
    <source>
        <dbReference type="ARBA" id="ARBA00023134"/>
    </source>
</evidence>
<reference evidence="12 13" key="1">
    <citation type="submission" date="2019-02" db="EMBL/GenBank/DDBJ databases">
        <title>Deep-cultivation of Planctomycetes and their phenomic and genomic characterization uncovers novel biology.</title>
        <authorList>
            <person name="Wiegand S."/>
            <person name="Jogler M."/>
            <person name="Boedeker C."/>
            <person name="Pinto D."/>
            <person name="Vollmers J."/>
            <person name="Rivas-Marin E."/>
            <person name="Kohn T."/>
            <person name="Peeters S.H."/>
            <person name="Heuer A."/>
            <person name="Rast P."/>
            <person name="Oberbeckmann S."/>
            <person name="Bunk B."/>
            <person name="Jeske O."/>
            <person name="Meyerdierks A."/>
            <person name="Storesund J.E."/>
            <person name="Kallscheuer N."/>
            <person name="Luecker S."/>
            <person name="Lage O.M."/>
            <person name="Pohl T."/>
            <person name="Merkel B.J."/>
            <person name="Hornburger P."/>
            <person name="Mueller R.-W."/>
            <person name="Bruemmer F."/>
            <person name="Labrenz M."/>
            <person name="Spormann A.M."/>
            <person name="Op Den Camp H."/>
            <person name="Overmann J."/>
            <person name="Amann R."/>
            <person name="Jetten M.S.M."/>
            <person name="Mascher T."/>
            <person name="Medema M.H."/>
            <person name="Devos D.P."/>
            <person name="Kaster A.-K."/>
            <person name="Ovreas L."/>
            <person name="Rohde M."/>
            <person name="Galperin M.Y."/>
            <person name="Jogler C."/>
        </authorList>
    </citation>
    <scope>NUCLEOTIDE SEQUENCE [LARGE SCALE GENOMIC DNA]</scope>
    <source>
        <strain evidence="12 13">KOR42</strain>
    </source>
</reference>
<feature type="compositionally biased region" description="Low complexity" evidence="10">
    <location>
        <begin position="166"/>
        <end position="185"/>
    </location>
</feature>
<dbReference type="AlphaFoldDB" id="A0A5C5X8C5"/>
<comment type="similarity">
    <text evidence="1 8 9">Belongs to the TRAFAC class translation factor GTPase superfamily. Classic translation factor GTPase family. IF-2 subfamily.</text>
</comment>
<dbReference type="SUPFAM" id="SSF52156">
    <property type="entry name" value="Initiation factor IF2/eIF5b, domain 3"/>
    <property type="match status" value="1"/>
</dbReference>
<dbReference type="FunFam" id="2.40.30.10:FF:000008">
    <property type="entry name" value="Translation initiation factor IF-2"/>
    <property type="match status" value="1"/>
</dbReference>
<feature type="binding site" evidence="8">
    <location>
        <begin position="598"/>
        <end position="601"/>
    </location>
    <ligand>
        <name>GTP</name>
        <dbReference type="ChEBI" id="CHEBI:37565"/>
    </ligand>
</feature>
<comment type="subcellular location">
    <subcellularLocation>
        <location evidence="8">Cytoplasm</location>
    </subcellularLocation>
</comment>
<dbReference type="OrthoDB" id="9811804at2"/>
<protein>
    <recommendedName>
        <fullName evidence="2 8">Translation initiation factor IF-2</fullName>
    </recommendedName>
</protein>
<dbReference type="PROSITE" id="PS51722">
    <property type="entry name" value="G_TR_2"/>
    <property type="match status" value="1"/>
</dbReference>
<dbReference type="Pfam" id="PF00009">
    <property type="entry name" value="GTP_EFTU"/>
    <property type="match status" value="1"/>
</dbReference>
<feature type="region of interest" description="G-domain" evidence="8">
    <location>
        <begin position="492"/>
        <end position="640"/>
    </location>
</feature>
<keyword evidence="6 8" id="KW-0342">GTP-binding</keyword>
<dbReference type="InterPro" id="IPR000178">
    <property type="entry name" value="TF_IF2_bacterial-like"/>
</dbReference>
<dbReference type="CDD" id="cd01887">
    <property type="entry name" value="IF2_eIF5B"/>
    <property type="match status" value="1"/>
</dbReference>
<dbReference type="NCBIfam" id="TIGR00487">
    <property type="entry name" value="IF-2"/>
    <property type="match status" value="1"/>
</dbReference>
<dbReference type="Proteomes" id="UP000317243">
    <property type="component" value="Unassembled WGS sequence"/>
</dbReference>
<feature type="compositionally biased region" description="Basic residues" evidence="10">
    <location>
        <begin position="276"/>
        <end position="288"/>
    </location>
</feature>
<feature type="domain" description="Tr-type G" evidence="11">
    <location>
        <begin position="489"/>
        <end position="656"/>
    </location>
</feature>
<dbReference type="FunFam" id="2.40.30.10:FF:000054">
    <property type="entry name" value="Translation initiation factor IF-2"/>
    <property type="match status" value="1"/>
</dbReference>
<dbReference type="InterPro" id="IPR044145">
    <property type="entry name" value="IF2_II"/>
</dbReference>
<dbReference type="FunFam" id="3.40.50.300:FF:000019">
    <property type="entry name" value="Translation initiation factor IF-2"/>
    <property type="match status" value="1"/>
</dbReference>
<dbReference type="CDD" id="cd03692">
    <property type="entry name" value="mtIF2_IVc"/>
    <property type="match status" value="1"/>
</dbReference>
<evidence type="ECO:0000256" key="5">
    <source>
        <dbReference type="ARBA" id="ARBA00022917"/>
    </source>
</evidence>
<dbReference type="GO" id="GO:0003924">
    <property type="term" value="F:GTPase activity"/>
    <property type="evidence" value="ECO:0007669"/>
    <property type="project" value="UniProtKB-UniRule"/>
</dbReference>
<feature type="region of interest" description="Disordered" evidence="10">
    <location>
        <begin position="64"/>
        <end position="384"/>
    </location>
</feature>